<dbReference type="GO" id="GO:0005739">
    <property type="term" value="C:mitochondrion"/>
    <property type="evidence" value="ECO:0007669"/>
    <property type="project" value="TreeGrafter"/>
</dbReference>
<dbReference type="SUPFAM" id="SSF111331">
    <property type="entry name" value="NAD kinase/diacylglycerol kinase-like"/>
    <property type="match status" value="1"/>
</dbReference>
<comment type="similarity">
    <text evidence="1">Belongs to the NAD kinase family.</text>
</comment>
<dbReference type="InterPro" id="IPR017438">
    <property type="entry name" value="ATP-NAD_kinase_N"/>
</dbReference>
<dbReference type="GeneID" id="117234363"/>
<dbReference type="RefSeq" id="XP_033351377.1">
    <property type="nucleotide sequence ID" value="XM_033495486.1"/>
</dbReference>
<keyword evidence="3" id="KW-0808">Transferase</keyword>
<evidence type="ECO:0000256" key="5">
    <source>
        <dbReference type="ARBA" id="ARBA00022857"/>
    </source>
</evidence>
<reference evidence="8" key="1">
    <citation type="submission" date="2025-08" db="UniProtKB">
        <authorList>
            <consortium name="RefSeq"/>
        </authorList>
    </citation>
    <scope>IDENTIFICATION</scope>
    <source>
        <tissue evidence="8">Muscle</tissue>
    </source>
</reference>
<dbReference type="GO" id="GO:0006741">
    <property type="term" value="P:NADP+ biosynthetic process"/>
    <property type="evidence" value="ECO:0007669"/>
    <property type="project" value="InterPro"/>
</dbReference>
<evidence type="ECO:0000313" key="7">
    <source>
        <dbReference type="Proteomes" id="UP000504631"/>
    </source>
</evidence>
<sequence length="311" mass="35565">MYIIYISLHRIADAWKFMNWADLVIPIGGDGTFLLSSKLITDNVKPVLGINPSIRSNDNNIFTLPPKYATNIESIFERLHTGKYTLLMRSRIRTVMNGEGLYRRPFHIHEKSRTQGEKRAEALARTTQRKIADSLQPRQRTLPWLALNEVFIGEFLAVRPITLQIRVEDQEPHQIRSSGMCVCTGTGSQFWYKSINIQSAETVRCIVEIATGIKLSNEETNELLHKYHQALIYSPEDLNMVYMIREMYHTTRCKNQKCCPDRQKCNKLTVKSCGFDAGLVIDGSISLPFNDGTIATFDIKPEYSLKSIMLT</sequence>
<proteinExistence type="inferred from homology"/>
<dbReference type="Pfam" id="PF01513">
    <property type="entry name" value="NAD_kinase"/>
    <property type="match status" value="1"/>
</dbReference>
<dbReference type="AlphaFoldDB" id="A0A6J3KE62"/>
<keyword evidence="5" id="KW-0521">NADP</keyword>
<dbReference type="Proteomes" id="UP000504631">
    <property type="component" value="Unplaced"/>
</dbReference>
<keyword evidence="4" id="KW-0418">Kinase</keyword>
<dbReference type="PANTHER" id="PTHR13158:SF5">
    <property type="entry name" value="NAD KINASE 2, MITOCHONDRIAL"/>
    <property type="match status" value="1"/>
</dbReference>
<evidence type="ECO:0000313" key="8">
    <source>
        <dbReference type="RefSeq" id="XP_033351377.1"/>
    </source>
</evidence>
<dbReference type="Gene3D" id="2.60.200.30">
    <property type="entry name" value="Probable inorganic polyphosphate/atp-NAD kinase, domain 2"/>
    <property type="match status" value="1"/>
</dbReference>
<evidence type="ECO:0000256" key="2">
    <source>
        <dbReference type="ARBA" id="ARBA00012120"/>
    </source>
</evidence>
<dbReference type="Gene3D" id="3.40.50.10330">
    <property type="entry name" value="Probable inorganic polyphosphate/atp-NAD kinase, domain 1"/>
    <property type="match status" value="1"/>
</dbReference>
<dbReference type="KEGG" id="bvk:117234363"/>
<evidence type="ECO:0000256" key="4">
    <source>
        <dbReference type="ARBA" id="ARBA00022777"/>
    </source>
</evidence>
<dbReference type="PANTHER" id="PTHR13158">
    <property type="match status" value="1"/>
</dbReference>
<dbReference type="EC" id="2.7.1.23" evidence="2"/>
<dbReference type="InterPro" id="IPR016064">
    <property type="entry name" value="NAD/diacylglycerol_kinase_sf"/>
</dbReference>
<dbReference type="InterPro" id="IPR002504">
    <property type="entry name" value="NADK"/>
</dbReference>
<name>A0A6J3KE62_9HYME</name>
<dbReference type="InterPro" id="IPR017437">
    <property type="entry name" value="ATP-NAD_kinase_PpnK-typ_C"/>
</dbReference>
<evidence type="ECO:0000256" key="3">
    <source>
        <dbReference type="ARBA" id="ARBA00022679"/>
    </source>
</evidence>
<evidence type="ECO:0000256" key="6">
    <source>
        <dbReference type="ARBA" id="ARBA00023027"/>
    </source>
</evidence>
<accession>A0A6J3KE62</accession>
<dbReference type="GO" id="GO:0003951">
    <property type="term" value="F:NAD+ kinase activity"/>
    <property type="evidence" value="ECO:0007669"/>
    <property type="project" value="UniProtKB-EC"/>
</dbReference>
<dbReference type="GO" id="GO:0019674">
    <property type="term" value="P:NAD+ metabolic process"/>
    <property type="evidence" value="ECO:0007669"/>
    <property type="project" value="InterPro"/>
</dbReference>
<keyword evidence="6" id="KW-0520">NAD</keyword>
<protein>
    <recommendedName>
        <fullName evidence="2">NAD(+) kinase</fullName>
        <ecNumber evidence="2">2.7.1.23</ecNumber>
    </recommendedName>
</protein>
<gene>
    <name evidence="8" type="primary">LOC117234363</name>
</gene>
<organism evidence="7 8">
    <name type="scientific">Bombus vosnesenskii</name>
    <dbReference type="NCBI Taxonomy" id="207650"/>
    <lineage>
        <taxon>Eukaryota</taxon>
        <taxon>Metazoa</taxon>
        <taxon>Ecdysozoa</taxon>
        <taxon>Arthropoda</taxon>
        <taxon>Hexapoda</taxon>
        <taxon>Insecta</taxon>
        <taxon>Pterygota</taxon>
        <taxon>Neoptera</taxon>
        <taxon>Endopterygota</taxon>
        <taxon>Hymenoptera</taxon>
        <taxon>Apocrita</taxon>
        <taxon>Aculeata</taxon>
        <taxon>Apoidea</taxon>
        <taxon>Anthophila</taxon>
        <taxon>Apidae</taxon>
        <taxon>Bombus</taxon>
        <taxon>Pyrobombus</taxon>
    </lineage>
</organism>
<keyword evidence="7" id="KW-1185">Reference proteome</keyword>
<evidence type="ECO:0000256" key="1">
    <source>
        <dbReference type="ARBA" id="ARBA00010995"/>
    </source>
</evidence>